<keyword evidence="2" id="KW-0732">Signal</keyword>
<evidence type="ECO:0000259" key="3">
    <source>
        <dbReference type="Pfam" id="PF18935"/>
    </source>
</evidence>
<evidence type="ECO:0000256" key="1">
    <source>
        <dbReference type="SAM" id="Phobius"/>
    </source>
</evidence>
<dbReference type="RefSeq" id="WP_217757977.1">
    <property type="nucleotide sequence ID" value="NZ_JAHOER010000027.1"/>
</dbReference>
<keyword evidence="5" id="KW-1185">Reference proteome</keyword>
<protein>
    <recommendedName>
        <fullName evidence="3">DUF5683 domain-containing protein</fullName>
    </recommendedName>
</protein>
<keyword evidence="1" id="KW-0812">Transmembrane</keyword>
<dbReference type="EMBL" id="VZAD01000051">
    <property type="protein sequence ID" value="MQP11486.1"/>
    <property type="molecule type" value="Genomic_DNA"/>
</dbReference>
<dbReference type="Proteomes" id="UP000384372">
    <property type="component" value="Unassembled WGS sequence"/>
</dbReference>
<dbReference type="Pfam" id="PF18935">
    <property type="entry name" value="DUF5683"/>
    <property type="match status" value="1"/>
</dbReference>
<evidence type="ECO:0000313" key="5">
    <source>
        <dbReference type="Proteomes" id="UP000384372"/>
    </source>
</evidence>
<keyword evidence="1" id="KW-0472">Membrane</keyword>
<keyword evidence="1" id="KW-1133">Transmembrane helix</keyword>
<accession>A0A6A7WAU8</accession>
<proteinExistence type="predicted"/>
<feature type="domain" description="DUF5683" evidence="3">
    <location>
        <begin position="76"/>
        <end position="242"/>
    </location>
</feature>
<gene>
    <name evidence="4" type="ORF">F7D20_05780</name>
</gene>
<reference evidence="4 5" key="1">
    <citation type="submission" date="2019-09" db="EMBL/GenBank/DDBJ databases">
        <title>Distinct polysaccharide growth profiles of human intestinal Prevotella copri isolates.</title>
        <authorList>
            <person name="Fehlner-Peach H."/>
            <person name="Magnabosco C."/>
            <person name="Raghavan V."/>
            <person name="Scher J.U."/>
            <person name="Tett A."/>
            <person name="Cox L.M."/>
            <person name="Gottsegen C."/>
            <person name="Watters A."/>
            <person name="Wiltshire- Gordon J.D."/>
            <person name="Segata N."/>
            <person name="Bonneau R."/>
            <person name="Littman D.R."/>
        </authorList>
    </citation>
    <scope>NUCLEOTIDE SEQUENCE [LARGE SCALE GENOMIC DNA]</scope>
    <source>
        <strain evidence="5">iAQ1173</strain>
    </source>
</reference>
<evidence type="ECO:0000313" key="4">
    <source>
        <dbReference type="EMBL" id="MQP11486.1"/>
    </source>
</evidence>
<evidence type="ECO:0000256" key="2">
    <source>
        <dbReference type="SAM" id="SignalP"/>
    </source>
</evidence>
<feature type="chain" id="PRO_5025639594" description="DUF5683 domain-containing protein" evidence="2">
    <location>
        <begin position="22"/>
        <end position="242"/>
    </location>
</feature>
<organism evidence="4 5">
    <name type="scientific">Segatella copri</name>
    <dbReference type="NCBI Taxonomy" id="165179"/>
    <lineage>
        <taxon>Bacteria</taxon>
        <taxon>Pseudomonadati</taxon>
        <taxon>Bacteroidota</taxon>
        <taxon>Bacteroidia</taxon>
        <taxon>Bacteroidales</taxon>
        <taxon>Prevotellaceae</taxon>
        <taxon>Segatella</taxon>
    </lineage>
</organism>
<feature type="transmembrane region" description="Helical" evidence="1">
    <location>
        <begin position="179"/>
        <end position="197"/>
    </location>
</feature>
<dbReference type="AlphaFoldDB" id="A0A6A7WAU8"/>
<dbReference type="InterPro" id="IPR043738">
    <property type="entry name" value="DUF5683"/>
</dbReference>
<feature type="signal peptide" evidence="2">
    <location>
        <begin position="1"/>
        <end position="21"/>
    </location>
</feature>
<sequence>MKSKISHICISVLLTSLPWAAQAQKAVTASQSTAGEDQPAVVAPADTTFSAKDSLKLNSMLQVATKKPKRDWSTWRPDTKRAMWLAIVLPGAGQIYNRKYWKLPIIYGGFVGCAYAITWNNQMYHDYSQAYMDIMDDDPTTDSYNQFLHLGATIDASNMDRYKEIFRKRKDRYRRWRDMGVFVMIGVYAFSIIDAYVDASLSEFDISDDLTLRVEPAFMNSNPQSRNPFRSGTLGLQCSLTF</sequence>
<comment type="caution">
    <text evidence="4">The sequence shown here is derived from an EMBL/GenBank/DDBJ whole genome shotgun (WGS) entry which is preliminary data.</text>
</comment>
<name>A0A6A7WAU8_9BACT</name>